<gene>
    <name evidence="4" type="ORF">KIM372_13930</name>
</gene>
<dbReference type="InterPro" id="IPR013783">
    <property type="entry name" value="Ig-like_fold"/>
</dbReference>
<feature type="region of interest" description="Disordered" evidence="1">
    <location>
        <begin position="492"/>
        <end position="515"/>
    </location>
</feature>
<organism evidence="4 5">
    <name type="scientific">Bombiscardovia nodaiensis</name>
    <dbReference type="NCBI Taxonomy" id="2932181"/>
    <lineage>
        <taxon>Bacteria</taxon>
        <taxon>Bacillati</taxon>
        <taxon>Actinomycetota</taxon>
        <taxon>Actinomycetes</taxon>
        <taxon>Bifidobacteriales</taxon>
        <taxon>Bifidobacteriaceae</taxon>
        <taxon>Bombiscardovia</taxon>
    </lineage>
</organism>
<feature type="transmembrane region" description="Helical" evidence="2">
    <location>
        <begin position="836"/>
        <end position="857"/>
    </location>
</feature>
<keyword evidence="3" id="KW-0732">Signal</keyword>
<protein>
    <submittedName>
        <fullName evidence="4">Uncharacterized protein</fullName>
    </submittedName>
</protein>
<feature type="signal peptide" evidence="3">
    <location>
        <begin position="1"/>
        <end position="23"/>
    </location>
</feature>
<evidence type="ECO:0000313" key="5">
    <source>
        <dbReference type="Proteomes" id="UP001321766"/>
    </source>
</evidence>
<dbReference type="Proteomes" id="UP001321766">
    <property type="component" value="Chromosome"/>
</dbReference>
<keyword evidence="2" id="KW-0472">Membrane</keyword>
<name>A0ABN6SBH9_9BIFI</name>
<evidence type="ECO:0000256" key="2">
    <source>
        <dbReference type="SAM" id="Phobius"/>
    </source>
</evidence>
<proteinExistence type="predicted"/>
<evidence type="ECO:0000313" key="4">
    <source>
        <dbReference type="EMBL" id="BDR53486.1"/>
    </source>
</evidence>
<feature type="region of interest" description="Disordered" evidence="1">
    <location>
        <begin position="377"/>
        <end position="397"/>
    </location>
</feature>
<feature type="compositionally biased region" description="Low complexity" evidence="1">
    <location>
        <begin position="494"/>
        <end position="505"/>
    </location>
</feature>
<evidence type="ECO:0000256" key="1">
    <source>
        <dbReference type="SAM" id="MobiDB-lite"/>
    </source>
</evidence>
<feature type="chain" id="PRO_5047041674" evidence="3">
    <location>
        <begin position="24"/>
        <end position="877"/>
    </location>
</feature>
<keyword evidence="2" id="KW-1133">Transmembrane helix</keyword>
<dbReference type="Gene3D" id="2.60.40.10">
    <property type="entry name" value="Immunoglobulins"/>
    <property type="match status" value="1"/>
</dbReference>
<reference evidence="4 5" key="1">
    <citation type="journal article" date="2023" name="Microbiol. Spectr.">
        <title>Symbiosis of Carpenter Bees with Uncharacterized Lactic Acid Bacteria Showing NAD Auxotrophy.</title>
        <authorList>
            <person name="Kawasaki S."/>
            <person name="Ozawa K."/>
            <person name="Mori T."/>
            <person name="Yamamoto A."/>
            <person name="Ito M."/>
            <person name="Ohkuma M."/>
            <person name="Sakamoto M."/>
            <person name="Matsutani M."/>
        </authorList>
    </citation>
    <scope>NUCLEOTIDE SEQUENCE [LARGE SCALE GENOMIC DNA]</scope>
    <source>
        <strain evidence="4 5">Kim37-2</strain>
    </source>
</reference>
<keyword evidence="2" id="KW-0812">Transmembrane</keyword>
<accession>A0ABN6SBH9</accession>
<keyword evidence="5" id="KW-1185">Reference proteome</keyword>
<sequence>MKSTKFSWHRLVCALVACLSVCAGLMLPYLPSAPSLAQARADSIDATPADPKPQLYQMLAYNSRIDTQNDELRMDFVLRLAHGQMDPNCVPVGQHDNSGKCGLSFVYAYWAVNDNSYWYFSRAKYLNTMGQDGAARWAANQDQYYTIHQVVNSGKYDYLTISLVGDVNYPDAAGSGNYDGSDSERVDYKRVGGAKLNQFVYAIAGSEHAQWSKGIDTLYMKPAQDFDSRYVTNIAEDYPAYVYTPDCGPGSTGGACNGPMSFVGWDAYPSLFSGGQANWGMVADYGFRGHSGPGIAPPKSFFVYWYNPARNYAGYPCSRNTSFYYQWIGLKDGKYWEPVNSLTPTAQRVDGQNPIGPGTPPVMTNTWAAFNEPAKNGKSNNLMAPGPGNGGQSAQLSDGSIDFELAKQQDQLDGYFKLVTWPITTNADGSSSGCTAAVNQEAYNPDAGISKGMSQAQIASRINSGWTIDTVMSRYQLPRPDPPVIAQPGNNGYSSSSTVTISGTSPVKHQAASGGNPERRYLLTLYAEDPSHPIVETTSQQTNDYDSRGVKIGETEVDDQGNWSIVDANTVVDGKTNTDGSSRRYHAYLTEENSSQRLTSDFSNIVRVIFYTSPDPAPGVGHLKMPHTVDGSLPADAQGLVDGSLALTHEGSRLEVDAVPAANPLATPISIANQPNIGSASKSWSSTFSNASRLQPVAGDGRYTFRAWLTTRNGLRSMVASKTFDIDMTPPSPGITPASEHTLSGQARVSSEPGAGPQSGGYVVVTWPDGTHSGQVAIGSDGRWSVPVPSGMTTNGNVQVRATDPAGNESGPEIKGMQPTVRLKAIPLTGGSPVDALRTCLGVAAAALILGLSAALYQRWYDRARGRSARSNKGEKK</sequence>
<dbReference type="EMBL" id="AP026798">
    <property type="protein sequence ID" value="BDR53486.1"/>
    <property type="molecule type" value="Genomic_DNA"/>
</dbReference>
<evidence type="ECO:0000256" key="3">
    <source>
        <dbReference type="SAM" id="SignalP"/>
    </source>
</evidence>